<proteinExistence type="predicted"/>
<dbReference type="VEuPathDB" id="MicrosporidiaDB:NBO_395g0001"/>
<accession>R0MII9</accession>
<reference evidence="1 2" key="1">
    <citation type="journal article" date="2013" name="BMC Genomics">
        <title>Comparative genomics of parasitic silkworm microsporidia reveal an association between genome expansion and host adaptation.</title>
        <authorList>
            <person name="Pan G."/>
            <person name="Xu J."/>
            <person name="Li T."/>
            <person name="Xia Q."/>
            <person name="Liu S.L."/>
            <person name="Zhang G."/>
            <person name="Li S."/>
            <person name="Li C."/>
            <person name="Liu H."/>
            <person name="Yang L."/>
            <person name="Liu T."/>
            <person name="Zhang X."/>
            <person name="Wu Z."/>
            <person name="Fan W."/>
            <person name="Dang X."/>
            <person name="Xiang H."/>
            <person name="Tao M."/>
            <person name="Li Y."/>
            <person name="Hu J."/>
            <person name="Li Z."/>
            <person name="Lin L."/>
            <person name="Luo J."/>
            <person name="Geng L."/>
            <person name="Wang L."/>
            <person name="Long M."/>
            <person name="Wan Y."/>
            <person name="He N."/>
            <person name="Zhang Z."/>
            <person name="Lu C."/>
            <person name="Keeling P.J."/>
            <person name="Wang J."/>
            <person name="Xiang Z."/>
            <person name="Zhou Z."/>
        </authorList>
    </citation>
    <scope>NUCLEOTIDE SEQUENCE [LARGE SCALE GENOMIC DNA]</scope>
    <source>
        <strain evidence="2">CQ1 / CVCC 102059</strain>
    </source>
</reference>
<dbReference type="AlphaFoldDB" id="R0MII9"/>
<gene>
    <name evidence="1" type="ORF">NBO_395g0001</name>
</gene>
<evidence type="ECO:0000313" key="2">
    <source>
        <dbReference type="Proteomes" id="UP000016927"/>
    </source>
</evidence>
<sequence length="61" mass="7367">MDFNTDFKIVNIEDYSLKDLISKINDHLEEGENQIDSVQKIYFEELVSYLTKLLKRKKERE</sequence>
<keyword evidence="2" id="KW-1185">Reference proteome</keyword>
<dbReference type="HOGENOM" id="CLU_2923220_0_0_1"/>
<name>R0MII9_NOSB1</name>
<organism evidence="1 2">
    <name type="scientific">Nosema bombycis (strain CQ1 / CVCC 102059)</name>
    <name type="common">Microsporidian parasite</name>
    <name type="synonym">Pebrine of silkworm</name>
    <dbReference type="NCBI Taxonomy" id="578461"/>
    <lineage>
        <taxon>Eukaryota</taxon>
        <taxon>Fungi</taxon>
        <taxon>Fungi incertae sedis</taxon>
        <taxon>Microsporidia</taxon>
        <taxon>Nosematidae</taxon>
        <taxon>Nosema</taxon>
    </lineage>
</organism>
<protein>
    <submittedName>
        <fullName evidence="1">Uncharacterized protein</fullName>
    </submittedName>
</protein>
<dbReference type="Proteomes" id="UP000016927">
    <property type="component" value="Unassembled WGS sequence"/>
</dbReference>
<evidence type="ECO:0000313" key="1">
    <source>
        <dbReference type="EMBL" id="EOB12618.1"/>
    </source>
</evidence>
<dbReference type="EMBL" id="KB909303">
    <property type="protein sequence ID" value="EOB12618.1"/>
    <property type="molecule type" value="Genomic_DNA"/>
</dbReference>